<evidence type="ECO:0000256" key="3">
    <source>
        <dbReference type="ARBA" id="ARBA00022617"/>
    </source>
</evidence>
<evidence type="ECO:0000256" key="1">
    <source>
        <dbReference type="ARBA" id="ARBA00005329"/>
    </source>
</evidence>
<reference evidence="10" key="2">
    <citation type="submission" date="2022-10" db="EMBL/GenBank/DDBJ databases">
        <authorList>
            <consortium name="ENA_rothamsted_submissions"/>
            <consortium name="culmorum"/>
            <person name="King R."/>
        </authorList>
    </citation>
    <scope>NUCLEOTIDE SEQUENCE</scope>
</reference>
<sequence length="644" mass="73937">MRVTWSVFVCCILVQGWEISEAYNRYSNVTIDRASRQLREFKDAHPKPIGIITTEAGVPVDIRDTITLNSDIFNSEFFSDTLTHFDGEPIPERVVHAQGHGAYGYFEVTNDVSKYTSADVFNGIGKKTPVFGRFSTARSSINGNELGRDHKGLAVKMYTKEGNLDFLCVHIPVYDYRDPLDFASFARSTRQNPKTNIPDPNMNVDFALLRPTRVHAIMWRLSDYGIPLGYRRMDIFPIHTYELHNEQGERFFAKFSFRTELGLANLTTAQAVAISIQDPTYFTRDLYNAIANKNYPSWRLEMDIMSYDDVKKLNYNPFDVTRIWTTGTYKTVTIGRLVMDENIDNHFSTAEQSAFNPANVVPGIPGPVDTMFRGRRLAYRDTQNHRLGRNHNKIDVNLPKQQLTYTRDSDPPVRDNMGDAPSFFPNSFNGPVPYVNPSRPSEKLFICEHNVIDFAPAWFFYNYILRDDASRQRLADNIGDVLRTVDTEITERGITMFSWIDEDLGRRIAASLTHNDIFVRDWTSFSSDRTYVSLTHSDIVVRDWTRLFLRVEITTRLTTRMPRFWRTKRLVSLCKHPQQSIRELALELEEESSILYPPTTTGQRENLCENTDYAINTFADFTNIITTASQESITGITGATQTEV</sequence>
<evidence type="ECO:0000256" key="5">
    <source>
        <dbReference type="ARBA" id="ARBA00023002"/>
    </source>
</evidence>
<keyword evidence="7" id="KW-0376">Hydrogen peroxide</keyword>
<protein>
    <recommendedName>
        <fullName evidence="9">Catalase core domain-containing protein</fullName>
    </recommendedName>
</protein>
<name>A0A9N9RBY4_9NEOP</name>
<evidence type="ECO:0000256" key="8">
    <source>
        <dbReference type="SAM" id="SignalP"/>
    </source>
</evidence>
<dbReference type="Gene3D" id="2.40.180.10">
    <property type="entry name" value="Catalase core domain"/>
    <property type="match status" value="1"/>
</dbReference>
<reference evidence="10" key="1">
    <citation type="submission" date="2021-12" db="EMBL/GenBank/DDBJ databases">
        <authorList>
            <person name="King R."/>
        </authorList>
    </citation>
    <scope>NUCLEOTIDE SEQUENCE</scope>
</reference>
<keyword evidence="11" id="KW-1185">Reference proteome</keyword>
<dbReference type="PROSITE" id="PS51402">
    <property type="entry name" value="CATALASE_3"/>
    <property type="match status" value="1"/>
</dbReference>
<keyword evidence="4" id="KW-0479">Metal-binding</keyword>
<proteinExistence type="inferred from homology"/>
<dbReference type="PANTHER" id="PTHR11465:SF9">
    <property type="entry name" value="CATALASE"/>
    <property type="match status" value="1"/>
</dbReference>
<dbReference type="SUPFAM" id="SSF56634">
    <property type="entry name" value="Heme-dependent catalase-like"/>
    <property type="match status" value="1"/>
</dbReference>
<evidence type="ECO:0000256" key="6">
    <source>
        <dbReference type="ARBA" id="ARBA00023004"/>
    </source>
</evidence>
<dbReference type="InterPro" id="IPR010582">
    <property type="entry name" value="Catalase_immune_responsive"/>
</dbReference>
<evidence type="ECO:0000256" key="2">
    <source>
        <dbReference type="ARBA" id="ARBA00022559"/>
    </source>
</evidence>
<evidence type="ECO:0000313" key="11">
    <source>
        <dbReference type="Proteomes" id="UP001153714"/>
    </source>
</evidence>
<keyword evidence="8" id="KW-0732">Signal</keyword>
<dbReference type="Proteomes" id="UP001153714">
    <property type="component" value="Chromosome 6"/>
</dbReference>
<keyword evidence="5" id="KW-0560">Oxidoreductase</keyword>
<comment type="similarity">
    <text evidence="1">Belongs to the catalase family.</text>
</comment>
<dbReference type="GO" id="GO:0046872">
    <property type="term" value="F:metal ion binding"/>
    <property type="evidence" value="ECO:0007669"/>
    <property type="project" value="UniProtKB-KW"/>
</dbReference>
<feature type="domain" description="Catalase core" evidence="9">
    <location>
        <begin position="53"/>
        <end position="432"/>
    </location>
</feature>
<feature type="signal peptide" evidence="8">
    <location>
        <begin position="1"/>
        <end position="22"/>
    </location>
</feature>
<keyword evidence="3" id="KW-0349">Heme</keyword>
<keyword evidence="6" id="KW-0408">Iron</keyword>
<evidence type="ECO:0000256" key="7">
    <source>
        <dbReference type="ARBA" id="ARBA00023324"/>
    </source>
</evidence>
<dbReference type="Pfam" id="PF06628">
    <property type="entry name" value="Catalase-rel"/>
    <property type="match status" value="1"/>
</dbReference>
<dbReference type="Pfam" id="PF00199">
    <property type="entry name" value="Catalase"/>
    <property type="match status" value="1"/>
</dbReference>
<dbReference type="GO" id="GO:0020037">
    <property type="term" value="F:heme binding"/>
    <property type="evidence" value="ECO:0007669"/>
    <property type="project" value="InterPro"/>
</dbReference>
<dbReference type="PANTHER" id="PTHR11465">
    <property type="entry name" value="CATALASE"/>
    <property type="match status" value="1"/>
</dbReference>
<dbReference type="SMART" id="SM01060">
    <property type="entry name" value="Catalase"/>
    <property type="match status" value="1"/>
</dbReference>
<evidence type="ECO:0000259" key="9">
    <source>
        <dbReference type="SMART" id="SM01060"/>
    </source>
</evidence>
<organism evidence="10 11">
    <name type="scientific">Diatraea saccharalis</name>
    <name type="common">sugarcane borer</name>
    <dbReference type="NCBI Taxonomy" id="40085"/>
    <lineage>
        <taxon>Eukaryota</taxon>
        <taxon>Metazoa</taxon>
        <taxon>Ecdysozoa</taxon>
        <taxon>Arthropoda</taxon>
        <taxon>Hexapoda</taxon>
        <taxon>Insecta</taxon>
        <taxon>Pterygota</taxon>
        <taxon>Neoptera</taxon>
        <taxon>Endopterygota</taxon>
        <taxon>Lepidoptera</taxon>
        <taxon>Glossata</taxon>
        <taxon>Ditrysia</taxon>
        <taxon>Pyraloidea</taxon>
        <taxon>Crambidae</taxon>
        <taxon>Crambinae</taxon>
        <taxon>Diatraea</taxon>
    </lineage>
</organism>
<dbReference type="GO" id="GO:0042744">
    <property type="term" value="P:hydrogen peroxide catabolic process"/>
    <property type="evidence" value="ECO:0007669"/>
    <property type="project" value="UniProtKB-KW"/>
</dbReference>
<gene>
    <name evidence="10" type="ORF">DIATSA_LOCUS11948</name>
</gene>
<accession>A0A9N9RBY4</accession>
<dbReference type="GO" id="GO:0004096">
    <property type="term" value="F:catalase activity"/>
    <property type="evidence" value="ECO:0007669"/>
    <property type="project" value="UniProtKB-EC"/>
</dbReference>
<dbReference type="EMBL" id="OU893337">
    <property type="protein sequence ID" value="CAG9794587.1"/>
    <property type="molecule type" value="Genomic_DNA"/>
</dbReference>
<dbReference type="GO" id="GO:0042542">
    <property type="term" value="P:response to hydrogen peroxide"/>
    <property type="evidence" value="ECO:0007669"/>
    <property type="project" value="TreeGrafter"/>
</dbReference>
<dbReference type="InterPro" id="IPR020835">
    <property type="entry name" value="Catalase_sf"/>
</dbReference>
<dbReference type="PRINTS" id="PR00067">
    <property type="entry name" value="CATALASE"/>
</dbReference>
<dbReference type="InterPro" id="IPR011614">
    <property type="entry name" value="Catalase_core"/>
</dbReference>
<dbReference type="AlphaFoldDB" id="A0A9N9RBY4"/>
<evidence type="ECO:0000313" key="10">
    <source>
        <dbReference type="EMBL" id="CAG9794587.1"/>
    </source>
</evidence>
<keyword evidence="2" id="KW-0575">Peroxidase</keyword>
<dbReference type="OrthoDB" id="6880011at2759"/>
<feature type="chain" id="PRO_5040111433" description="Catalase core domain-containing protein" evidence="8">
    <location>
        <begin position="23"/>
        <end position="644"/>
    </location>
</feature>
<evidence type="ECO:0000256" key="4">
    <source>
        <dbReference type="ARBA" id="ARBA00022723"/>
    </source>
</evidence>
<dbReference type="GO" id="GO:0005737">
    <property type="term" value="C:cytoplasm"/>
    <property type="evidence" value="ECO:0007669"/>
    <property type="project" value="TreeGrafter"/>
</dbReference>
<dbReference type="InterPro" id="IPR018028">
    <property type="entry name" value="Catalase"/>
</dbReference>